<dbReference type="EMBL" id="CP002360">
    <property type="protein sequence ID" value="AEE97394.1"/>
    <property type="molecule type" value="Genomic_DNA"/>
</dbReference>
<protein>
    <submittedName>
        <fullName evidence="2">PHP domain protein</fullName>
    </submittedName>
</protein>
<reference evidence="3" key="1">
    <citation type="submission" date="2010-11" db="EMBL/GenBank/DDBJ databases">
        <title>The complete genome of Mahella australiensis DSM 15567.</title>
        <authorList>
            <consortium name="US DOE Joint Genome Institute (JGI-PGF)"/>
            <person name="Lucas S."/>
            <person name="Copeland A."/>
            <person name="Lapidus A."/>
            <person name="Bruce D."/>
            <person name="Goodwin L."/>
            <person name="Pitluck S."/>
            <person name="Kyrpides N."/>
            <person name="Mavromatis K."/>
            <person name="Pagani I."/>
            <person name="Ivanova N."/>
            <person name="Teshima H."/>
            <person name="Brettin T."/>
            <person name="Detter J.C."/>
            <person name="Han C."/>
            <person name="Tapia R."/>
            <person name="Land M."/>
            <person name="Hauser L."/>
            <person name="Markowitz V."/>
            <person name="Cheng J.-F."/>
            <person name="Hugenholtz P."/>
            <person name="Woyke T."/>
            <person name="Wu D."/>
            <person name="Spring S."/>
            <person name="Pukall R."/>
            <person name="Steenblock K."/>
            <person name="Schneider S."/>
            <person name="Klenk H.-P."/>
            <person name="Eisen J.A."/>
        </authorList>
    </citation>
    <scope>NUCLEOTIDE SEQUENCE [LARGE SCALE GENOMIC DNA]</scope>
    <source>
        <strain evidence="3">DSM 15567 / CIP 107919 / 50-1 BON</strain>
    </source>
</reference>
<dbReference type="SMART" id="SM00481">
    <property type="entry name" value="POLIIIAc"/>
    <property type="match status" value="1"/>
</dbReference>
<dbReference type="eggNOG" id="COG0613">
    <property type="taxonomic scope" value="Bacteria"/>
</dbReference>
<sequence>MIKDYRVYKADFHVHTAFSDNRDAMTVKDYIELSQKNNIQILGLADHHHNLTQKKWRSELEDIKENNEGVPLILPGYEITFIDGHMVITDKRTFDAEYIKDAKNNILKENDLRIVAHPDNNNCKWLMGMVYKINSVEVANGGQGMCAVGENSHCNGLKTWKNYLLMRQHVSPMANSDCHQAVHFGKVWTGVFLNEEYELTEQAVRQALLRGHTFASIGELMVNISCGDDIIMGDCIGLGERYYDIHWECPGAHRVTLFCGDISIGIYYGDHGRYTPTLNGPYWILAQQDEQWAVSAPIWVSAVPTTSRIDLKDQIYKNDVINVLDYSISKKLEWIKRLKDDNALVEPYIDKYVGWFESFLIRNLNNDEFTNKALDIAVAENIRRLRLIQQNVSELLNGVLHKIYGDDGRNVLIANLDDKPYRGLIKTDIKINPDWEGFGLYDERGDELPSASSIWEYRDFIDERRPAHRMEEVIIWLERGEMHEYKVCCVDLQCDADKVKVSFDLYPYEFIKRDVAWPKEACLLRDLLKSDKIKSYFLHVRKMKDATAFFAVDMDPCSTAKVFIREKPKHDEDPICVAQI</sequence>
<feature type="domain" description="Polymerase/histidinol phosphatase N-terminal" evidence="1">
    <location>
        <begin position="10"/>
        <end position="83"/>
    </location>
</feature>
<dbReference type="InterPro" id="IPR003141">
    <property type="entry name" value="Pol/His_phosphatase_N"/>
</dbReference>
<dbReference type="RefSeq" id="WP_013781821.1">
    <property type="nucleotide sequence ID" value="NC_015520.1"/>
</dbReference>
<dbReference type="STRING" id="697281.Mahau_2223"/>
<evidence type="ECO:0000313" key="2">
    <source>
        <dbReference type="EMBL" id="AEE97394.1"/>
    </source>
</evidence>
<name>F4A3D9_MAHA5</name>
<dbReference type="AlphaFoldDB" id="F4A3D9"/>
<dbReference type="InterPro" id="IPR016195">
    <property type="entry name" value="Pol/histidinol_Pase-like"/>
</dbReference>
<evidence type="ECO:0000259" key="1">
    <source>
        <dbReference type="SMART" id="SM00481"/>
    </source>
</evidence>
<evidence type="ECO:0000313" key="3">
    <source>
        <dbReference type="Proteomes" id="UP000008457"/>
    </source>
</evidence>
<dbReference type="HOGENOM" id="CLU_469939_0_0_9"/>
<gene>
    <name evidence="2" type="ordered locus">Mahau_2223</name>
</gene>
<reference evidence="2 3" key="2">
    <citation type="journal article" date="2011" name="Stand. Genomic Sci.">
        <title>Complete genome sequence of Mahella australiensis type strain (50-1 BON).</title>
        <authorList>
            <person name="Sikorski J."/>
            <person name="Teshima H."/>
            <person name="Nolan M."/>
            <person name="Lucas S."/>
            <person name="Hammon N."/>
            <person name="Deshpande S."/>
            <person name="Cheng J.F."/>
            <person name="Pitluck S."/>
            <person name="Liolios K."/>
            <person name="Pagani I."/>
            <person name="Ivanova N."/>
            <person name="Huntemann M."/>
            <person name="Mavromatis K."/>
            <person name="Ovchinikova G."/>
            <person name="Pati A."/>
            <person name="Tapia R."/>
            <person name="Han C."/>
            <person name="Goodwin L."/>
            <person name="Chen A."/>
            <person name="Palaniappan K."/>
            <person name="Land M."/>
            <person name="Hauser L."/>
            <person name="Ngatchou-Djao O.D."/>
            <person name="Rohde M."/>
            <person name="Pukall R."/>
            <person name="Spring S."/>
            <person name="Abt B."/>
            <person name="Goker M."/>
            <person name="Detter J.C."/>
            <person name="Woyke T."/>
            <person name="Bristow J."/>
            <person name="Markowitz V."/>
            <person name="Hugenholtz P."/>
            <person name="Eisen J.A."/>
            <person name="Kyrpides N.C."/>
            <person name="Klenk H.P."/>
            <person name="Lapidus A."/>
        </authorList>
    </citation>
    <scope>NUCLEOTIDE SEQUENCE [LARGE SCALE GENOMIC DNA]</scope>
    <source>
        <strain evidence="3">DSM 15567 / CIP 107919 / 50-1 BON</strain>
    </source>
</reference>
<keyword evidence="3" id="KW-1185">Reference proteome</keyword>
<dbReference type="KEGG" id="mas:Mahau_2223"/>
<dbReference type="SUPFAM" id="SSF89550">
    <property type="entry name" value="PHP domain-like"/>
    <property type="match status" value="1"/>
</dbReference>
<dbReference type="Proteomes" id="UP000008457">
    <property type="component" value="Chromosome"/>
</dbReference>
<dbReference type="OrthoDB" id="9775360at2"/>
<proteinExistence type="predicted"/>
<organism evidence="2 3">
    <name type="scientific">Mahella australiensis (strain DSM 15567 / CIP 107919 / 50-1 BON)</name>
    <dbReference type="NCBI Taxonomy" id="697281"/>
    <lineage>
        <taxon>Bacteria</taxon>
        <taxon>Bacillati</taxon>
        <taxon>Bacillota</taxon>
        <taxon>Clostridia</taxon>
        <taxon>Thermoanaerobacterales</taxon>
        <taxon>Thermoanaerobacterales Family IV. Incertae Sedis</taxon>
        <taxon>Mahella</taxon>
    </lineage>
</organism>
<dbReference type="Gene3D" id="3.20.20.140">
    <property type="entry name" value="Metal-dependent hydrolases"/>
    <property type="match status" value="1"/>
</dbReference>
<accession>F4A3D9</accession>